<evidence type="ECO:0000313" key="3">
    <source>
        <dbReference type="Proteomes" id="UP000226079"/>
    </source>
</evidence>
<dbReference type="RefSeq" id="WP_169923777.1">
    <property type="nucleotide sequence ID" value="NZ_PDJC01000001.1"/>
</dbReference>
<organism evidence="2 3">
    <name type="scientific">Propionicimonas paludicola</name>
    <dbReference type="NCBI Taxonomy" id="185243"/>
    <lineage>
        <taxon>Bacteria</taxon>
        <taxon>Bacillati</taxon>
        <taxon>Actinomycetota</taxon>
        <taxon>Actinomycetes</taxon>
        <taxon>Propionibacteriales</taxon>
        <taxon>Nocardioidaceae</taxon>
        <taxon>Propionicimonas</taxon>
    </lineage>
</organism>
<comment type="caution">
    <text evidence="2">The sequence shown here is derived from an EMBL/GenBank/DDBJ whole genome shotgun (WGS) entry which is preliminary data.</text>
</comment>
<reference evidence="2 3" key="1">
    <citation type="submission" date="2017-10" db="EMBL/GenBank/DDBJ databases">
        <title>Sequencing the genomes of 1000 actinobacteria strains.</title>
        <authorList>
            <person name="Klenk H.-P."/>
        </authorList>
    </citation>
    <scope>NUCLEOTIDE SEQUENCE [LARGE SCALE GENOMIC DNA]</scope>
    <source>
        <strain evidence="2 3">DSM 15597</strain>
    </source>
</reference>
<feature type="region of interest" description="Disordered" evidence="1">
    <location>
        <begin position="27"/>
        <end position="52"/>
    </location>
</feature>
<dbReference type="Proteomes" id="UP000226079">
    <property type="component" value="Unassembled WGS sequence"/>
</dbReference>
<evidence type="ECO:0000313" key="2">
    <source>
        <dbReference type="EMBL" id="PFG17029.1"/>
    </source>
</evidence>
<accession>A0A2A9CTZ7</accession>
<dbReference type="EMBL" id="PDJC01000001">
    <property type="protein sequence ID" value="PFG17029.1"/>
    <property type="molecule type" value="Genomic_DNA"/>
</dbReference>
<dbReference type="AlphaFoldDB" id="A0A2A9CTZ7"/>
<keyword evidence="3" id="KW-1185">Reference proteome</keyword>
<gene>
    <name evidence="2" type="ORF">ATK74_1585</name>
</gene>
<sequence length="52" mass="5004">MGIVRKIVAAVAVAGALAVLPLSVVSSDNAGGRIGGGTTVSTNGQGNWPQKG</sequence>
<feature type="compositionally biased region" description="Polar residues" evidence="1">
    <location>
        <begin position="39"/>
        <end position="52"/>
    </location>
</feature>
<name>A0A2A9CTZ7_9ACTN</name>
<protein>
    <submittedName>
        <fullName evidence="2">Uncharacterized protein</fullName>
    </submittedName>
</protein>
<proteinExistence type="predicted"/>
<evidence type="ECO:0000256" key="1">
    <source>
        <dbReference type="SAM" id="MobiDB-lite"/>
    </source>
</evidence>